<keyword evidence="2" id="KW-0418">Kinase</keyword>
<dbReference type="Gene3D" id="1.10.510.10">
    <property type="entry name" value="Transferase(Phosphotransferase) domain 1"/>
    <property type="match status" value="1"/>
</dbReference>
<proteinExistence type="predicted"/>
<dbReference type="InterPro" id="IPR000719">
    <property type="entry name" value="Prot_kinase_dom"/>
</dbReference>
<dbReference type="GO" id="GO:0005524">
    <property type="term" value="F:ATP binding"/>
    <property type="evidence" value="ECO:0007669"/>
    <property type="project" value="InterPro"/>
</dbReference>
<dbReference type="Proteomes" id="UP000266673">
    <property type="component" value="Unassembled WGS sequence"/>
</dbReference>
<dbReference type="InterPro" id="IPR051681">
    <property type="entry name" value="Ser/Thr_Kinases-Pseudokinases"/>
</dbReference>
<dbReference type="PANTHER" id="PTHR44329">
    <property type="entry name" value="SERINE/THREONINE-PROTEIN KINASE TNNI3K-RELATED"/>
    <property type="match status" value="1"/>
</dbReference>
<dbReference type="SUPFAM" id="SSF56112">
    <property type="entry name" value="Protein kinase-like (PK-like)"/>
    <property type="match status" value="1"/>
</dbReference>
<dbReference type="PROSITE" id="PS50011">
    <property type="entry name" value="PROTEIN_KINASE_DOM"/>
    <property type="match status" value="1"/>
</dbReference>
<organism evidence="2 3">
    <name type="scientific">Gigaspora rosea</name>
    <dbReference type="NCBI Taxonomy" id="44941"/>
    <lineage>
        <taxon>Eukaryota</taxon>
        <taxon>Fungi</taxon>
        <taxon>Fungi incertae sedis</taxon>
        <taxon>Mucoromycota</taxon>
        <taxon>Glomeromycotina</taxon>
        <taxon>Glomeromycetes</taxon>
        <taxon>Diversisporales</taxon>
        <taxon>Gigasporaceae</taxon>
        <taxon>Gigaspora</taxon>
    </lineage>
</organism>
<name>A0A397UUP5_9GLOM</name>
<protein>
    <submittedName>
        <fullName evidence="2">Kinase-like domain-containing protein</fullName>
    </submittedName>
</protein>
<evidence type="ECO:0000313" key="3">
    <source>
        <dbReference type="Proteomes" id="UP000266673"/>
    </source>
</evidence>
<dbReference type="EMBL" id="QKWP01001025">
    <property type="protein sequence ID" value="RIB12439.1"/>
    <property type="molecule type" value="Genomic_DNA"/>
</dbReference>
<dbReference type="InterPro" id="IPR011009">
    <property type="entry name" value="Kinase-like_dom_sf"/>
</dbReference>
<comment type="caution">
    <text evidence="2">The sequence shown here is derived from an EMBL/GenBank/DDBJ whole genome shotgun (WGS) entry which is preliminary data.</text>
</comment>
<sequence>MKWEKKLDLLSYIASNLEMIHSHNIIHCDLHSGNIFQDDLNNAYIGDLGFATSINKALVKGSGGLYGVLRYTAPEVLCGNPFTQASDIYSFGMIMWEISSGKVVFPDRKYDDAIFQMDIRGGLRPIILEDTPICFANLLKKCWDQNPEKRPSALEIHKTIIDWKNDKGTLLEFLKSDNSMKANNFTFEISDDNYEIYSSKFINNIRQKMDGMDTSNFVSDNNYIISDNNYIISDNNYIISDS</sequence>
<evidence type="ECO:0000259" key="1">
    <source>
        <dbReference type="PROSITE" id="PS50011"/>
    </source>
</evidence>
<dbReference type="STRING" id="44941.A0A397UUP5"/>
<feature type="domain" description="Protein kinase" evidence="1">
    <location>
        <begin position="1"/>
        <end position="160"/>
    </location>
</feature>
<accession>A0A397UUP5</accession>
<evidence type="ECO:0000313" key="2">
    <source>
        <dbReference type="EMBL" id="RIB12439.1"/>
    </source>
</evidence>
<dbReference type="AlphaFoldDB" id="A0A397UUP5"/>
<dbReference type="Pfam" id="PF07714">
    <property type="entry name" value="PK_Tyr_Ser-Thr"/>
    <property type="match status" value="1"/>
</dbReference>
<gene>
    <name evidence="2" type="ORF">C2G38_1976656</name>
</gene>
<keyword evidence="2" id="KW-0808">Transferase</keyword>
<keyword evidence="3" id="KW-1185">Reference proteome</keyword>
<dbReference type="OrthoDB" id="2396177at2759"/>
<dbReference type="InterPro" id="IPR001245">
    <property type="entry name" value="Ser-Thr/Tyr_kinase_cat_dom"/>
</dbReference>
<dbReference type="GO" id="GO:0004674">
    <property type="term" value="F:protein serine/threonine kinase activity"/>
    <property type="evidence" value="ECO:0007669"/>
    <property type="project" value="TreeGrafter"/>
</dbReference>
<reference evidence="2 3" key="1">
    <citation type="submission" date="2018-06" db="EMBL/GenBank/DDBJ databases">
        <title>Comparative genomics reveals the genomic features of Rhizophagus irregularis, R. cerebriforme, R. diaphanum and Gigaspora rosea, and their symbiotic lifestyle signature.</title>
        <authorList>
            <person name="Morin E."/>
            <person name="San Clemente H."/>
            <person name="Chen E.C.H."/>
            <person name="De La Providencia I."/>
            <person name="Hainaut M."/>
            <person name="Kuo A."/>
            <person name="Kohler A."/>
            <person name="Murat C."/>
            <person name="Tang N."/>
            <person name="Roy S."/>
            <person name="Loubradou J."/>
            <person name="Henrissat B."/>
            <person name="Grigoriev I.V."/>
            <person name="Corradi N."/>
            <person name="Roux C."/>
            <person name="Martin F.M."/>
        </authorList>
    </citation>
    <scope>NUCLEOTIDE SEQUENCE [LARGE SCALE GENOMIC DNA]</scope>
    <source>
        <strain evidence="2 3">DAOM 194757</strain>
    </source>
</reference>